<keyword evidence="1 4" id="KW-0808">Transferase</keyword>
<dbReference type="Pfam" id="PF13439">
    <property type="entry name" value="Glyco_transf_4"/>
    <property type="match status" value="1"/>
</dbReference>
<proteinExistence type="predicted"/>
<keyword evidence="5" id="KW-1185">Reference proteome</keyword>
<reference evidence="5" key="1">
    <citation type="submission" date="2014-02" db="EMBL/GenBank/DDBJ databases">
        <authorList>
            <person name="Gan H."/>
        </authorList>
    </citation>
    <scope>NUCLEOTIDE SEQUENCE [LARGE SCALE GENOMIC DNA]</scope>
    <source>
        <strain evidence="5">S1</strain>
    </source>
</reference>
<organism evidence="4 5">
    <name type="scientific">Hydrogenophaga intermedia</name>
    <dbReference type="NCBI Taxonomy" id="65786"/>
    <lineage>
        <taxon>Bacteria</taxon>
        <taxon>Pseudomonadati</taxon>
        <taxon>Pseudomonadota</taxon>
        <taxon>Betaproteobacteria</taxon>
        <taxon>Burkholderiales</taxon>
        <taxon>Comamonadaceae</taxon>
        <taxon>Hydrogenophaga</taxon>
    </lineage>
</organism>
<sequence length="399" mass="44429">MHIVLITHPPFMASQSMPRFARMLQGAYEASGHDVELWSPAPRWHRRFAGTPLAKWAGYVDQYLLFPRWLRQQVRRQPPDTLFVLTDQALGPWVPALRQRPLVLHVHDLLALRSALGEEPRNPTRFTGRVYQRYIRWGFSQARHFICISQRTHDELLRLGRVDPLSCEVVHNGLNASFAPMPEAMALRQLYSAGLPDASRGIVLHISGGQWYKNVAGVIRIYAAYARERTDPLPLWLVGVKTGAAERAALAEVPTQGRVFFPSGLDHDSLQAAYTMARALLFPSHAEGFGWPIVEAQACGCPVITTDDAPMNEIGGPATRYLPRLHAGEDIGAWARDGARVLAEVLDAPPAEAVRRSATCVAWSRRFLPEVAIRAYLKVYTQVLAHHGIDQAAVAALRG</sequence>
<feature type="domain" description="Glycosyl transferase family 1" evidence="2">
    <location>
        <begin position="200"/>
        <end position="313"/>
    </location>
</feature>
<dbReference type="GO" id="GO:0009103">
    <property type="term" value="P:lipopolysaccharide biosynthetic process"/>
    <property type="evidence" value="ECO:0007669"/>
    <property type="project" value="TreeGrafter"/>
</dbReference>
<gene>
    <name evidence="4" type="ORF">BN948_02716</name>
</gene>
<name>A0A1L1PK22_HYDIT</name>
<dbReference type="InterPro" id="IPR001296">
    <property type="entry name" value="Glyco_trans_1"/>
</dbReference>
<dbReference type="SUPFAM" id="SSF53756">
    <property type="entry name" value="UDP-Glycosyltransferase/glycogen phosphorylase"/>
    <property type="match status" value="1"/>
</dbReference>
<dbReference type="Gene3D" id="3.40.50.2000">
    <property type="entry name" value="Glycogen Phosphorylase B"/>
    <property type="match status" value="2"/>
</dbReference>
<accession>A0A1L1PK22</accession>
<evidence type="ECO:0000313" key="4">
    <source>
        <dbReference type="EMBL" id="CDN88283.1"/>
    </source>
</evidence>
<dbReference type="Pfam" id="PF00534">
    <property type="entry name" value="Glycos_transf_1"/>
    <property type="match status" value="1"/>
</dbReference>
<evidence type="ECO:0000259" key="3">
    <source>
        <dbReference type="Pfam" id="PF13439"/>
    </source>
</evidence>
<evidence type="ECO:0000313" key="5">
    <source>
        <dbReference type="Proteomes" id="UP000028878"/>
    </source>
</evidence>
<protein>
    <submittedName>
        <fullName evidence="4">Glycosyl transferase group 1</fullName>
    </submittedName>
</protein>
<dbReference type="RefSeq" id="WP_009518457.1">
    <property type="nucleotide sequence ID" value="NZ_CCAE010000021.1"/>
</dbReference>
<evidence type="ECO:0000259" key="2">
    <source>
        <dbReference type="Pfam" id="PF00534"/>
    </source>
</evidence>
<evidence type="ECO:0000256" key="1">
    <source>
        <dbReference type="ARBA" id="ARBA00022679"/>
    </source>
</evidence>
<dbReference type="Proteomes" id="UP000028878">
    <property type="component" value="Unassembled WGS sequence"/>
</dbReference>
<feature type="domain" description="Glycosyltransferase subfamily 4-like N-terminal" evidence="3">
    <location>
        <begin position="19"/>
        <end position="176"/>
    </location>
</feature>
<dbReference type="AlphaFoldDB" id="A0A1L1PK22"/>
<dbReference type="PANTHER" id="PTHR46401">
    <property type="entry name" value="GLYCOSYLTRANSFERASE WBBK-RELATED"/>
    <property type="match status" value="1"/>
</dbReference>
<dbReference type="GO" id="GO:0016757">
    <property type="term" value="F:glycosyltransferase activity"/>
    <property type="evidence" value="ECO:0007669"/>
    <property type="project" value="InterPro"/>
</dbReference>
<reference evidence="5" key="2">
    <citation type="submission" date="2014-11" db="EMBL/GenBank/DDBJ databases">
        <title>Draft genome sequence of Hydrogenophaga intermedia S1.</title>
        <authorList>
            <person name="Gan H.M."/>
            <person name="Chew T.H."/>
            <person name="Stolz A."/>
        </authorList>
    </citation>
    <scope>NUCLEOTIDE SEQUENCE [LARGE SCALE GENOMIC DNA]</scope>
    <source>
        <strain evidence="5">S1</strain>
    </source>
</reference>
<dbReference type="InterPro" id="IPR028098">
    <property type="entry name" value="Glyco_trans_4-like_N"/>
</dbReference>
<dbReference type="EMBL" id="CCAE010000021">
    <property type="protein sequence ID" value="CDN88283.1"/>
    <property type="molecule type" value="Genomic_DNA"/>
</dbReference>
<dbReference type="PANTHER" id="PTHR46401:SF2">
    <property type="entry name" value="GLYCOSYLTRANSFERASE WBBK-RELATED"/>
    <property type="match status" value="1"/>
</dbReference>